<protein>
    <submittedName>
        <fullName evidence="3">CPBP family intramembrane metalloprotease</fullName>
    </submittedName>
</protein>
<accession>A0A5D6V6S9</accession>
<reference evidence="3 4" key="1">
    <citation type="submission" date="2019-08" db="EMBL/GenBank/DDBJ databases">
        <authorList>
            <person name="Seo M.-J."/>
        </authorList>
    </citation>
    <scope>NUCLEOTIDE SEQUENCE [LARGE SCALE GENOMIC DNA]</scope>
    <source>
        <strain evidence="3 4">KIGAM108</strain>
    </source>
</reference>
<keyword evidence="4" id="KW-1185">Reference proteome</keyword>
<evidence type="ECO:0000256" key="1">
    <source>
        <dbReference type="SAM" id="Phobius"/>
    </source>
</evidence>
<feature type="transmembrane region" description="Helical" evidence="1">
    <location>
        <begin position="99"/>
        <end position="116"/>
    </location>
</feature>
<dbReference type="Pfam" id="PF02517">
    <property type="entry name" value="Rce1-like"/>
    <property type="match status" value="1"/>
</dbReference>
<feature type="domain" description="CAAX prenyl protease 2/Lysostaphin resistance protein A-like" evidence="2">
    <location>
        <begin position="44"/>
        <end position="140"/>
    </location>
</feature>
<gene>
    <name evidence="3" type="ORF">FY528_08145</name>
</gene>
<keyword evidence="1" id="KW-0472">Membrane</keyword>
<evidence type="ECO:0000259" key="2">
    <source>
        <dbReference type="Pfam" id="PF02517"/>
    </source>
</evidence>
<sequence length="150" mass="17096">MAPLKKAVTVLVLLILNSLITPKLLVYAGFPNLNPPQYFTDIDAINIFILTILAPLTEVAVFQYLIYFLCKKLRIYPVYYVLFSALLFSISHYYNSAYIVKSFVSGVLYAYLFNGLAQQYTRAIESAIFLTALVHSMHNIFGILYDFLSK</sequence>
<organism evidence="3 4">
    <name type="scientific">Hymenobacter lutimineralis</name>
    <dbReference type="NCBI Taxonomy" id="2606448"/>
    <lineage>
        <taxon>Bacteria</taxon>
        <taxon>Pseudomonadati</taxon>
        <taxon>Bacteroidota</taxon>
        <taxon>Cytophagia</taxon>
        <taxon>Cytophagales</taxon>
        <taxon>Hymenobacteraceae</taxon>
        <taxon>Hymenobacter</taxon>
    </lineage>
</organism>
<keyword evidence="3" id="KW-0645">Protease</keyword>
<keyword evidence="1" id="KW-0812">Transmembrane</keyword>
<keyword evidence="1" id="KW-1133">Transmembrane helix</keyword>
<dbReference type="GO" id="GO:0080120">
    <property type="term" value="P:CAAX-box protein maturation"/>
    <property type="evidence" value="ECO:0007669"/>
    <property type="project" value="UniProtKB-ARBA"/>
</dbReference>
<dbReference type="Proteomes" id="UP000322791">
    <property type="component" value="Unassembled WGS sequence"/>
</dbReference>
<dbReference type="InterPro" id="IPR003675">
    <property type="entry name" value="Rce1/LyrA-like_dom"/>
</dbReference>
<keyword evidence="3" id="KW-0482">Metalloprotease</keyword>
<feature type="transmembrane region" description="Helical" evidence="1">
    <location>
        <begin position="128"/>
        <end position="148"/>
    </location>
</feature>
<dbReference type="GO" id="GO:0004175">
    <property type="term" value="F:endopeptidase activity"/>
    <property type="evidence" value="ECO:0007669"/>
    <property type="project" value="UniProtKB-ARBA"/>
</dbReference>
<dbReference type="AlphaFoldDB" id="A0A5D6V6S9"/>
<name>A0A5D6V6S9_9BACT</name>
<dbReference type="GO" id="GO:0008237">
    <property type="term" value="F:metallopeptidase activity"/>
    <property type="evidence" value="ECO:0007669"/>
    <property type="project" value="UniProtKB-KW"/>
</dbReference>
<keyword evidence="3" id="KW-0378">Hydrolase</keyword>
<dbReference type="RefSeq" id="WP_149070495.1">
    <property type="nucleotide sequence ID" value="NZ_VTHL01000006.1"/>
</dbReference>
<dbReference type="EMBL" id="VTHL01000006">
    <property type="protein sequence ID" value="TYZ11010.1"/>
    <property type="molecule type" value="Genomic_DNA"/>
</dbReference>
<feature type="transmembrane region" description="Helical" evidence="1">
    <location>
        <begin position="44"/>
        <end position="69"/>
    </location>
</feature>
<proteinExistence type="predicted"/>
<feature type="transmembrane region" description="Helical" evidence="1">
    <location>
        <begin position="76"/>
        <end position="93"/>
    </location>
</feature>
<comment type="caution">
    <text evidence="3">The sequence shown here is derived from an EMBL/GenBank/DDBJ whole genome shotgun (WGS) entry which is preliminary data.</text>
</comment>
<evidence type="ECO:0000313" key="3">
    <source>
        <dbReference type="EMBL" id="TYZ11010.1"/>
    </source>
</evidence>
<evidence type="ECO:0000313" key="4">
    <source>
        <dbReference type="Proteomes" id="UP000322791"/>
    </source>
</evidence>
<dbReference type="GO" id="GO:0006508">
    <property type="term" value="P:proteolysis"/>
    <property type="evidence" value="ECO:0007669"/>
    <property type="project" value="UniProtKB-KW"/>
</dbReference>